<name>A0A0N4YJ02_NIPBR</name>
<gene>
    <name evidence="3" type="ORF">NBR_LOCUS16917</name>
</gene>
<evidence type="ECO:0000313" key="4">
    <source>
        <dbReference type="Proteomes" id="UP000271162"/>
    </source>
</evidence>
<dbReference type="OMA" id="QIELECY"/>
<dbReference type="WBParaSite" id="NBR_0001691601-mRNA-1">
    <property type="protein sequence ID" value="NBR_0001691601-mRNA-1"/>
    <property type="gene ID" value="NBR_0001691601"/>
</dbReference>
<dbReference type="AlphaFoldDB" id="A0A0N4YJ02"/>
<dbReference type="Pfam" id="PF04389">
    <property type="entry name" value="Peptidase_M28"/>
    <property type="match status" value="1"/>
</dbReference>
<dbReference type="GO" id="GO:0004180">
    <property type="term" value="F:carboxypeptidase activity"/>
    <property type="evidence" value="ECO:0007669"/>
    <property type="project" value="TreeGrafter"/>
</dbReference>
<dbReference type="InterPro" id="IPR039373">
    <property type="entry name" value="Peptidase_M28B"/>
</dbReference>
<dbReference type="Proteomes" id="UP000271162">
    <property type="component" value="Unassembled WGS sequence"/>
</dbReference>
<evidence type="ECO:0000256" key="1">
    <source>
        <dbReference type="ARBA" id="ARBA00005634"/>
    </source>
</evidence>
<dbReference type="SUPFAM" id="SSF52025">
    <property type="entry name" value="PA domain"/>
    <property type="match status" value="1"/>
</dbReference>
<reference evidence="3 4" key="2">
    <citation type="submission" date="2018-11" db="EMBL/GenBank/DDBJ databases">
        <authorList>
            <consortium name="Pathogen Informatics"/>
        </authorList>
    </citation>
    <scope>NUCLEOTIDE SEQUENCE [LARGE SCALE GENOMIC DNA]</scope>
</reference>
<dbReference type="FunFam" id="3.40.630.10:FF:000101">
    <property type="entry name" value="N-acetylated alpha-linked acidic dipeptidase like 1"/>
    <property type="match status" value="1"/>
</dbReference>
<keyword evidence="4" id="KW-1185">Reference proteome</keyword>
<dbReference type="SUPFAM" id="SSF53187">
    <property type="entry name" value="Zn-dependent exopeptidases"/>
    <property type="match status" value="1"/>
</dbReference>
<dbReference type="STRING" id="27835.A0A0N4YJ02"/>
<dbReference type="PANTHER" id="PTHR10404:SF46">
    <property type="entry name" value="VACUOLAR PROTEIN SORTING-ASSOCIATED PROTEIN 70"/>
    <property type="match status" value="1"/>
</dbReference>
<evidence type="ECO:0000313" key="3">
    <source>
        <dbReference type="EMBL" id="VDL80512.1"/>
    </source>
</evidence>
<protein>
    <submittedName>
        <fullName evidence="5">Peptidase_M28 domain-containing protein</fullName>
    </submittedName>
</protein>
<accession>A0A0N4YJ02</accession>
<dbReference type="PANTHER" id="PTHR10404">
    <property type="entry name" value="N-ACETYLATED-ALPHA-LINKED ACIDIC DIPEPTIDASE"/>
    <property type="match status" value="1"/>
</dbReference>
<evidence type="ECO:0000259" key="2">
    <source>
        <dbReference type="Pfam" id="PF04389"/>
    </source>
</evidence>
<dbReference type="EMBL" id="UYSL01022464">
    <property type="protein sequence ID" value="VDL80512.1"/>
    <property type="molecule type" value="Genomic_DNA"/>
</dbReference>
<feature type="domain" description="Peptidase M28" evidence="2">
    <location>
        <begin position="83"/>
        <end position="184"/>
    </location>
</feature>
<sequence>MLPALPYVTRGESLDSLRRKKVLPTIPVSPIGYDEAQRIFEFMDGDQVTRSDWVGGLSSYKWQSRRLFRLNVRSRFARRTISNIVAVLEGREEPDRWIMLGNHVDAWGKGAIDPVSGTAVQLEVATVVAKVFEKHPPRRSIVFCHWDAEEFGLIGSSEWIEQRLGVLQRRAVAYINVDHIAGGSSLDIKAVPLLYRTIVEASHR</sequence>
<evidence type="ECO:0000313" key="5">
    <source>
        <dbReference type="WBParaSite" id="NBR_0001691601-mRNA-1"/>
    </source>
</evidence>
<reference evidence="5" key="1">
    <citation type="submission" date="2017-02" db="UniProtKB">
        <authorList>
            <consortium name="WormBaseParasite"/>
        </authorList>
    </citation>
    <scope>IDENTIFICATION</scope>
</reference>
<dbReference type="InterPro" id="IPR007484">
    <property type="entry name" value="Peptidase_M28"/>
</dbReference>
<organism evidence="5">
    <name type="scientific">Nippostrongylus brasiliensis</name>
    <name type="common">Rat hookworm</name>
    <dbReference type="NCBI Taxonomy" id="27835"/>
    <lineage>
        <taxon>Eukaryota</taxon>
        <taxon>Metazoa</taxon>
        <taxon>Ecdysozoa</taxon>
        <taxon>Nematoda</taxon>
        <taxon>Chromadorea</taxon>
        <taxon>Rhabditida</taxon>
        <taxon>Rhabditina</taxon>
        <taxon>Rhabditomorpha</taxon>
        <taxon>Strongyloidea</taxon>
        <taxon>Heligmosomidae</taxon>
        <taxon>Nippostrongylus</taxon>
    </lineage>
</organism>
<dbReference type="Gene3D" id="3.40.630.10">
    <property type="entry name" value="Zn peptidases"/>
    <property type="match status" value="1"/>
</dbReference>
<comment type="similarity">
    <text evidence="1">Belongs to the peptidase M28 family. M28B subfamily.</text>
</comment>
<dbReference type="InterPro" id="IPR046450">
    <property type="entry name" value="PA_dom_sf"/>
</dbReference>
<proteinExistence type="inferred from homology"/>